<gene>
    <name evidence="1" type="ORF">I2H38_03610</name>
</gene>
<organism evidence="1 2">
    <name type="scientific">Microvirga alba</name>
    <dbReference type="NCBI Taxonomy" id="2791025"/>
    <lineage>
        <taxon>Bacteria</taxon>
        <taxon>Pseudomonadati</taxon>
        <taxon>Pseudomonadota</taxon>
        <taxon>Alphaproteobacteria</taxon>
        <taxon>Hyphomicrobiales</taxon>
        <taxon>Methylobacteriaceae</taxon>
        <taxon>Microvirga</taxon>
    </lineage>
</organism>
<evidence type="ECO:0000313" key="1">
    <source>
        <dbReference type="EMBL" id="MBF9232461.1"/>
    </source>
</evidence>
<dbReference type="Proteomes" id="UP000599312">
    <property type="component" value="Unassembled WGS sequence"/>
</dbReference>
<sequence length="193" mass="19644">MNFLSLSEVLSLGERGVLMPDPASVLISSGVQVEAGAILWPQVILQSVAAGTLAIGAGTVLFPGTRIVADGGAVMIGAGAEIGEEGGFTVKAENGARIDIGNGARLLGGGSLTQSNKIGDGAQILGPIRCQNCTLASGGSHREPDPDLRGGVLKGSGVARNVEVPRGLVIQAFGRFSEGVLRRQSHFHPKTPT</sequence>
<protein>
    <submittedName>
        <fullName evidence="1">Uncharacterized protein</fullName>
    </submittedName>
</protein>
<dbReference type="EMBL" id="JADQDO010000001">
    <property type="protein sequence ID" value="MBF9232461.1"/>
    <property type="molecule type" value="Genomic_DNA"/>
</dbReference>
<reference evidence="1" key="1">
    <citation type="submission" date="2020-11" db="EMBL/GenBank/DDBJ databases">
        <authorList>
            <person name="Kim M.K."/>
        </authorList>
    </citation>
    <scope>NUCLEOTIDE SEQUENCE</scope>
    <source>
        <strain evidence="1">BT350</strain>
    </source>
</reference>
<keyword evidence="2" id="KW-1185">Reference proteome</keyword>
<evidence type="ECO:0000313" key="2">
    <source>
        <dbReference type="Proteomes" id="UP000599312"/>
    </source>
</evidence>
<dbReference type="Gene3D" id="2.160.10.10">
    <property type="entry name" value="Hexapeptide repeat proteins"/>
    <property type="match status" value="1"/>
</dbReference>
<dbReference type="AlphaFoldDB" id="A0A931FR69"/>
<dbReference type="SUPFAM" id="SSF51161">
    <property type="entry name" value="Trimeric LpxA-like enzymes"/>
    <property type="match status" value="1"/>
</dbReference>
<accession>A0A931FR69</accession>
<comment type="caution">
    <text evidence="1">The sequence shown here is derived from an EMBL/GenBank/DDBJ whole genome shotgun (WGS) entry which is preliminary data.</text>
</comment>
<name>A0A931FR69_9HYPH</name>
<dbReference type="InterPro" id="IPR011004">
    <property type="entry name" value="Trimer_LpxA-like_sf"/>
</dbReference>
<proteinExistence type="predicted"/>